<evidence type="ECO:0000313" key="3">
    <source>
        <dbReference type="Proteomes" id="UP001497457"/>
    </source>
</evidence>
<feature type="domain" description="DUF1618" evidence="1">
    <location>
        <begin position="223"/>
        <end position="390"/>
    </location>
</feature>
<dbReference type="Pfam" id="PF07762">
    <property type="entry name" value="DUF1618"/>
    <property type="match status" value="1"/>
</dbReference>
<reference evidence="3" key="1">
    <citation type="submission" date="2024-06" db="EMBL/GenBank/DDBJ databases">
        <authorList>
            <person name="Ryan C."/>
        </authorList>
    </citation>
    <scope>NUCLEOTIDE SEQUENCE [LARGE SCALE GENOMIC DNA]</scope>
</reference>
<dbReference type="PANTHER" id="PTHR33074">
    <property type="entry name" value="EXPRESSED PROTEIN-RELATED"/>
    <property type="match status" value="1"/>
</dbReference>
<organism evidence="2 3">
    <name type="scientific">Urochloa decumbens</name>
    <dbReference type="NCBI Taxonomy" id="240449"/>
    <lineage>
        <taxon>Eukaryota</taxon>
        <taxon>Viridiplantae</taxon>
        <taxon>Streptophyta</taxon>
        <taxon>Embryophyta</taxon>
        <taxon>Tracheophyta</taxon>
        <taxon>Spermatophyta</taxon>
        <taxon>Magnoliopsida</taxon>
        <taxon>Liliopsida</taxon>
        <taxon>Poales</taxon>
        <taxon>Poaceae</taxon>
        <taxon>PACMAD clade</taxon>
        <taxon>Panicoideae</taxon>
        <taxon>Panicodae</taxon>
        <taxon>Paniceae</taxon>
        <taxon>Melinidinae</taxon>
        <taxon>Urochloa</taxon>
    </lineage>
</organism>
<sequence length="446" mass="48178">MARSMIPPAFFSPPTMAEPSSPPDWVLVDKMAYIAKRANATTARCLSIGGDIVEVSFCLADPPAISYLCVHCPGLVGLTDSGFFDVPTVVAAEGAFVLLEISLSHDHGRRDYLVYKASAGKPQLSCLPNPFPHDISPWEIGILPLGGGDDGNSGFVVAALVPRVESAINKTGPPFDLLLYYSAGGAREWRTVVPQLDDPSCEKKVFSHSSSKVIAIGGGFLGWVDVWRGILLCNVLAEHPVLRLTPLPKPRISRTWKSNPEVVRGITSDGDNQLSFVEIQLPKFPSDDLLPSQYDSTLSDSDSDSDSGTGGPYYPSHGWKATTWKRTLFSPDGDHWSVDCTAGSDDILESDPTCSALLPQLWDADDGRLSLMDLYSTAPVLSVHDDGVVYMISEPLTSDGEEAWVAAFDLRNKRLKALGPFSSKRISSFENCCSPCSFSKYLGAAL</sequence>
<dbReference type="AlphaFoldDB" id="A0ABC8YJK4"/>
<dbReference type="InterPro" id="IPR011676">
    <property type="entry name" value="DUF1618"/>
</dbReference>
<reference evidence="2 3" key="2">
    <citation type="submission" date="2024-10" db="EMBL/GenBank/DDBJ databases">
        <authorList>
            <person name="Ryan C."/>
        </authorList>
    </citation>
    <scope>NUCLEOTIDE SEQUENCE [LARGE SCALE GENOMIC DNA]</scope>
</reference>
<proteinExistence type="predicted"/>
<name>A0ABC8YJK4_9POAL</name>
<dbReference type="Proteomes" id="UP001497457">
    <property type="component" value="Chromosome 16b"/>
</dbReference>
<protein>
    <recommendedName>
        <fullName evidence="1">DUF1618 domain-containing protein</fullName>
    </recommendedName>
</protein>
<gene>
    <name evidence="2" type="ORF">URODEC1_LOCUS35402</name>
</gene>
<evidence type="ECO:0000313" key="2">
    <source>
        <dbReference type="EMBL" id="CAL4945340.1"/>
    </source>
</evidence>
<evidence type="ECO:0000259" key="1">
    <source>
        <dbReference type="Pfam" id="PF07762"/>
    </source>
</evidence>
<dbReference type="EMBL" id="OZ075126">
    <property type="protein sequence ID" value="CAL4945340.1"/>
    <property type="molecule type" value="Genomic_DNA"/>
</dbReference>
<accession>A0ABC8YJK4</accession>
<keyword evidence="3" id="KW-1185">Reference proteome</keyword>